<feature type="region of interest" description="Disordered" evidence="1">
    <location>
        <begin position="1"/>
        <end position="20"/>
    </location>
</feature>
<accession>A0A6J4NUG9</accession>
<gene>
    <name evidence="2" type="ORF">AVDCRST_MAG64-1545</name>
</gene>
<name>A0A6J4NUG9_9BACT</name>
<sequence>MGDPAEGRQQDHAAHDADLRDGVRATVEELGHPCMSGAGAGLSIRASGVGPGGTWVGRPRASRILGTTLRRTESKSLKTQVFAGTGAGPNAPPRDLVAHREPTRLTDFVKKGTKSTQGFYYAVGARSS</sequence>
<evidence type="ECO:0000313" key="2">
    <source>
        <dbReference type="EMBL" id="CAA9398014.1"/>
    </source>
</evidence>
<proteinExistence type="predicted"/>
<reference evidence="2" key="1">
    <citation type="submission" date="2020-02" db="EMBL/GenBank/DDBJ databases">
        <authorList>
            <person name="Meier V. D."/>
        </authorList>
    </citation>
    <scope>NUCLEOTIDE SEQUENCE</scope>
    <source>
        <strain evidence="2">AVDCRST_MAG64</strain>
    </source>
</reference>
<organism evidence="2">
    <name type="scientific">uncultured Phycisphaerae bacterium</name>
    <dbReference type="NCBI Taxonomy" id="904963"/>
    <lineage>
        <taxon>Bacteria</taxon>
        <taxon>Pseudomonadati</taxon>
        <taxon>Planctomycetota</taxon>
        <taxon>Phycisphaerae</taxon>
        <taxon>environmental samples</taxon>
    </lineage>
</organism>
<evidence type="ECO:0000256" key="1">
    <source>
        <dbReference type="SAM" id="MobiDB-lite"/>
    </source>
</evidence>
<dbReference type="AlphaFoldDB" id="A0A6J4NUG9"/>
<protein>
    <submittedName>
        <fullName evidence="2">Uncharacterized protein</fullName>
    </submittedName>
</protein>
<dbReference type="EMBL" id="CADCUQ010000352">
    <property type="protein sequence ID" value="CAA9398014.1"/>
    <property type="molecule type" value="Genomic_DNA"/>
</dbReference>